<evidence type="ECO:0000313" key="10">
    <source>
        <dbReference type="Proteomes" id="UP000800092"/>
    </source>
</evidence>
<protein>
    <recommendedName>
        <fullName evidence="8">BSD domain-containing protein</fullName>
    </recommendedName>
</protein>
<organism evidence="9 10">
    <name type="scientific">Viridothelium virens</name>
    <name type="common">Speckled blister lichen</name>
    <name type="synonym">Trypethelium virens</name>
    <dbReference type="NCBI Taxonomy" id="1048519"/>
    <lineage>
        <taxon>Eukaryota</taxon>
        <taxon>Fungi</taxon>
        <taxon>Dikarya</taxon>
        <taxon>Ascomycota</taxon>
        <taxon>Pezizomycotina</taxon>
        <taxon>Dothideomycetes</taxon>
        <taxon>Dothideomycetes incertae sedis</taxon>
        <taxon>Trypetheliales</taxon>
        <taxon>Trypetheliaceae</taxon>
        <taxon>Viridothelium</taxon>
    </lineage>
</organism>
<feature type="region of interest" description="Disordered" evidence="7">
    <location>
        <begin position="300"/>
        <end position="322"/>
    </location>
</feature>
<evidence type="ECO:0000256" key="5">
    <source>
        <dbReference type="ARBA" id="ARBA00023163"/>
    </source>
</evidence>
<gene>
    <name evidence="9" type="ORF">EV356DRAFT_457010</name>
</gene>
<dbReference type="PANTHER" id="PTHR12856">
    <property type="entry name" value="TRANSCRIPTION INITIATION FACTOR IIH-RELATED"/>
    <property type="match status" value="1"/>
</dbReference>
<dbReference type="Proteomes" id="UP000800092">
    <property type="component" value="Unassembled WGS sequence"/>
</dbReference>
<dbReference type="Gene3D" id="2.30.29.30">
    <property type="entry name" value="Pleckstrin-homology domain (PH domain)/Phosphotyrosine-binding domain (PTB)"/>
    <property type="match status" value="1"/>
</dbReference>
<evidence type="ECO:0000256" key="7">
    <source>
        <dbReference type="SAM" id="MobiDB-lite"/>
    </source>
</evidence>
<reference evidence="9" key="1">
    <citation type="journal article" date="2020" name="Stud. Mycol.">
        <title>101 Dothideomycetes genomes: a test case for predicting lifestyles and emergence of pathogens.</title>
        <authorList>
            <person name="Haridas S."/>
            <person name="Albert R."/>
            <person name="Binder M."/>
            <person name="Bloem J."/>
            <person name="Labutti K."/>
            <person name="Salamov A."/>
            <person name="Andreopoulos B."/>
            <person name="Baker S."/>
            <person name="Barry K."/>
            <person name="Bills G."/>
            <person name="Bluhm B."/>
            <person name="Cannon C."/>
            <person name="Castanera R."/>
            <person name="Culley D."/>
            <person name="Daum C."/>
            <person name="Ezra D."/>
            <person name="Gonzalez J."/>
            <person name="Henrissat B."/>
            <person name="Kuo A."/>
            <person name="Liang C."/>
            <person name="Lipzen A."/>
            <person name="Lutzoni F."/>
            <person name="Magnuson J."/>
            <person name="Mondo S."/>
            <person name="Nolan M."/>
            <person name="Ohm R."/>
            <person name="Pangilinan J."/>
            <person name="Park H.-J."/>
            <person name="Ramirez L."/>
            <person name="Alfaro M."/>
            <person name="Sun H."/>
            <person name="Tritt A."/>
            <person name="Yoshinaga Y."/>
            <person name="Zwiers L.-H."/>
            <person name="Turgeon B."/>
            <person name="Goodwin S."/>
            <person name="Spatafora J."/>
            <person name="Crous P."/>
            <person name="Grigoriev I."/>
        </authorList>
    </citation>
    <scope>NUCLEOTIDE SEQUENCE</scope>
    <source>
        <strain evidence="9">Tuck. ex Michener</strain>
    </source>
</reference>
<dbReference type="InterPro" id="IPR005607">
    <property type="entry name" value="BSD_dom"/>
</dbReference>
<feature type="region of interest" description="Disordered" evidence="7">
    <location>
        <begin position="427"/>
        <end position="446"/>
    </location>
</feature>
<dbReference type="InterPro" id="IPR027079">
    <property type="entry name" value="Tfb1/GTF2H1"/>
</dbReference>
<evidence type="ECO:0000259" key="8">
    <source>
        <dbReference type="PROSITE" id="PS50858"/>
    </source>
</evidence>
<feature type="compositionally biased region" description="Polar residues" evidence="7">
    <location>
        <begin position="307"/>
        <end position="320"/>
    </location>
</feature>
<feature type="domain" description="BSD" evidence="8">
    <location>
        <begin position="215"/>
        <end position="268"/>
    </location>
</feature>
<name>A0A6A6GU48_VIRVR</name>
<dbReference type="InterPro" id="IPR013876">
    <property type="entry name" value="TFIIH_BTF_p62_N"/>
</dbReference>
<evidence type="ECO:0000256" key="1">
    <source>
        <dbReference type="ARBA" id="ARBA00004123"/>
    </source>
</evidence>
<comment type="subcellular location">
    <subcellularLocation>
        <location evidence="1">Nucleus</location>
    </subcellularLocation>
</comment>
<feature type="region of interest" description="Disordered" evidence="7">
    <location>
        <begin position="100"/>
        <end position="138"/>
    </location>
</feature>
<feature type="compositionally biased region" description="Acidic residues" evidence="7">
    <location>
        <begin position="427"/>
        <end position="441"/>
    </location>
</feature>
<proteinExistence type="inferred from homology"/>
<keyword evidence="4" id="KW-0805">Transcription regulation</keyword>
<dbReference type="PROSITE" id="PS50858">
    <property type="entry name" value="BSD"/>
    <property type="match status" value="1"/>
</dbReference>
<evidence type="ECO:0000256" key="3">
    <source>
        <dbReference type="ARBA" id="ARBA00022737"/>
    </source>
</evidence>
<dbReference type="AlphaFoldDB" id="A0A6A6GU48"/>
<dbReference type="InterPro" id="IPR011993">
    <property type="entry name" value="PH-like_dom_sf"/>
</dbReference>
<dbReference type="SUPFAM" id="SSF50729">
    <property type="entry name" value="PH domain-like"/>
    <property type="match status" value="1"/>
</dbReference>
<dbReference type="GO" id="GO:0000439">
    <property type="term" value="C:transcription factor TFIIH core complex"/>
    <property type="evidence" value="ECO:0007669"/>
    <property type="project" value="InterPro"/>
</dbReference>
<comment type="similarity">
    <text evidence="2">Belongs to the TFB1 family.</text>
</comment>
<evidence type="ECO:0000256" key="2">
    <source>
        <dbReference type="ARBA" id="ARBA00009448"/>
    </source>
</evidence>
<dbReference type="Pfam" id="PF08567">
    <property type="entry name" value="PH_TFIIH"/>
    <property type="match status" value="1"/>
</dbReference>
<keyword evidence="10" id="KW-1185">Reference proteome</keyword>
<keyword evidence="3" id="KW-0677">Repeat</keyword>
<keyword evidence="5" id="KW-0804">Transcription</keyword>
<dbReference type="GO" id="GO:0006289">
    <property type="term" value="P:nucleotide-excision repair"/>
    <property type="evidence" value="ECO:0007669"/>
    <property type="project" value="InterPro"/>
</dbReference>
<sequence>MAFRAAYKKQPGILAFSSQQDHVEWTPNTSTGGSKSVGIFVKDVTNLQRTPPTSDKRAVMISAQSAEAAAPEKLRFDFTSSSAATDQDAFTEKLSNLIKNIKTQPEATPGTPSGLDRSKPGVSGAVADGSTSQDDSEDVRLIKDVGLQEALTREKPDVAQELLHAIANKSQSVSLRDLTQDFWSSRLPMLRSFAAEHGQRPGQHNVFSSIRTKTIDGESKIDLPAEVIELLFQQHPVVKRAYADLVPKVFGSDLGFWKAFLHSKLYRKLRGEKTADVSGSAQLDKYLDYSAATAEANIPRWDDLEGNEQNHSQRKGNQPDITMRASTGEALQSLKALNNISQVMMSHVNPSEVESFDLQLHDLEAEAPDNRVALDIKDQRLFSTSKRDPASNEAALFAKLKPKEVAHSVRNDVVHDIRLDRMSNVDDLDDDEVDADEDGDDGDLRKSRAFNIAAQGSLQAFRRQRQLDFSTAPPNAAEALTTSHQTLVWTLKRFWNIYLSGDALRANELREVVSQLGTHLSSLDSLASTLPEKSLVAPTRGAVTAAVTQYRLAREAAKAAV</sequence>
<dbReference type="OrthoDB" id="360521at2759"/>
<evidence type="ECO:0000256" key="6">
    <source>
        <dbReference type="ARBA" id="ARBA00023242"/>
    </source>
</evidence>
<dbReference type="EMBL" id="ML991890">
    <property type="protein sequence ID" value="KAF2228813.1"/>
    <property type="molecule type" value="Genomic_DNA"/>
</dbReference>
<dbReference type="GO" id="GO:0006351">
    <property type="term" value="P:DNA-templated transcription"/>
    <property type="evidence" value="ECO:0007669"/>
    <property type="project" value="InterPro"/>
</dbReference>
<evidence type="ECO:0000313" key="9">
    <source>
        <dbReference type="EMBL" id="KAF2228813.1"/>
    </source>
</evidence>
<accession>A0A6A6GU48</accession>
<keyword evidence="6" id="KW-0539">Nucleus</keyword>
<evidence type="ECO:0000256" key="4">
    <source>
        <dbReference type="ARBA" id="ARBA00023015"/>
    </source>
</evidence>
<dbReference type="CDD" id="cd13229">
    <property type="entry name" value="PH_TFIIH"/>
    <property type="match status" value="1"/>
</dbReference>
<dbReference type="Pfam" id="PF03909">
    <property type="entry name" value="BSD"/>
    <property type="match status" value="1"/>
</dbReference>